<gene>
    <name evidence="1" type="ORF">MRATA1EN22A_LOCUS8131</name>
</gene>
<evidence type="ECO:0000313" key="2">
    <source>
        <dbReference type="Proteomes" id="UP001162501"/>
    </source>
</evidence>
<evidence type="ECO:0000313" key="1">
    <source>
        <dbReference type="EMBL" id="CAM9836042.1"/>
    </source>
</evidence>
<dbReference type="EMBL" id="OX596103">
    <property type="protein sequence ID" value="CAM9836042.1"/>
    <property type="molecule type" value="Genomic_DNA"/>
</dbReference>
<name>A0AC59YML9_RANTA</name>
<protein>
    <submittedName>
        <fullName evidence="1">Uncharacterized protein</fullName>
    </submittedName>
</protein>
<organism evidence="1 2">
    <name type="scientific">Rangifer tarandus platyrhynchus</name>
    <name type="common">Svalbard reindeer</name>
    <dbReference type="NCBI Taxonomy" id="3082113"/>
    <lineage>
        <taxon>Eukaryota</taxon>
        <taxon>Metazoa</taxon>
        <taxon>Chordata</taxon>
        <taxon>Craniata</taxon>
        <taxon>Vertebrata</taxon>
        <taxon>Euteleostomi</taxon>
        <taxon>Mammalia</taxon>
        <taxon>Eutheria</taxon>
        <taxon>Laurasiatheria</taxon>
        <taxon>Artiodactyla</taxon>
        <taxon>Ruminantia</taxon>
        <taxon>Pecora</taxon>
        <taxon>Cervidae</taxon>
        <taxon>Odocoileinae</taxon>
        <taxon>Rangifer</taxon>
    </lineage>
</organism>
<reference evidence="1" key="1">
    <citation type="submission" date="2023-05" db="EMBL/GenBank/DDBJ databases">
        <authorList>
            <consortium name="ELIXIR-Norway"/>
        </authorList>
    </citation>
    <scope>NUCLEOTIDE SEQUENCE</scope>
</reference>
<proteinExistence type="predicted"/>
<sequence length="104" mass="11093">MGSGRGTHSGFHISSARKTPRGGNQAQILSGKEGSELGKDHALDLVNLKLCLKPCDECGVDIGQVHLRQRWGSSDDDFGSTTPQCLCQNRCSLSPTEGTHCIVV</sequence>
<accession>A0AC59YML9</accession>
<reference evidence="1" key="2">
    <citation type="submission" date="2025-03" db="EMBL/GenBank/DDBJ databases">
        <authorList>
            <consortium name="ELIXIR-Norway"/>
            <consortium name="Elixir Norway"/>
        </authorList>
    </citation>
    <scope>NUCLEOTIDE SEQUENCE</scope>
</reference>
<dbReference type="Proteomes" id="UP001162501">
    <property type="component" value="Chromosome 19"/>
</dbReference>